<evidence type="ECO:0000256" key="1">
    <source>
        <dbReference type="SAM" id="MobiDB-lite"/>
    </source>
</evidence>
<sequence length="292" mass="32234">MTPDQYAQVVRDALADHPDREELLEDLDDHLIEIAAESDLPLEIRLGPPELYAEELAAAYGDRPRSRGERRWGPREWPRRAHARLMGEESYRSFVGFLPELRPGWWVLRGYVLAMLLLAMSGNGGLVPGNVGEWAAVAFGVWASVWFGRRAGRRWSALLAVGVNLVALLALLAGMATAESREWDGRTVAMAAAPQPQVWPDRASASDDVYNIKPYAKDGTPLREVYLYDQDGNPLTTQPGMYGYRVDESCGESVLNRYPLPLVKDGFTGDGQTMPEPTPACPSATPSPTPTR</sequence>
<evidence type="ECO:0000313" key="3">
    <source>
        <dbReference type="EMBL" id="MFC4008302.1"/>
    </source>
</evidence>
<feature type="region of interest" description="Disordered" evidence="1">
    <location>
        <begin position="266"/>
        <end position="292"/>
    </location>
</feature>
<protein>
    <recommendedName>
        <fullName evidence="5">Proline-rich protein</fullName>
    </recommendedName>
</protein>
<evidence type="ECO:0000256" key="2">
    <source>
        <dbReference type="SAM" id="Phobius"/>
    </source>
</evidence>
<keyword evidence="2" id="KW-0472">Membrane</keyword>
<accession>A0ABV8G6G8</accession>
<evidence type="ECO:0008006" key="5">
    <source>
        <dbReference type="Google" id="ProtNLM"/>
    </source>
</evidence>
<organism evidence="3 4">
    <name type="scientific">Nonomuraea purpurea</name>
    <dbReference type="NCBI Taxonomy" id="1849276"/>
    <lineage>
        <taxon>Bacteria</taxon>
        <taxon>Bacillati</taxon>
        <taxon>Actinomycetota</taxon>
        <taxon>Actinomycetes</taxon>
        <taxon>Streptosporangiales</taxon>
        <taxon>Streptosporangiaceae</taxon>
        <taxon>Nonomuraea</taxon>
    </lineage>
</organism>
<evidence type="ECO:0000313" key="4">
    <source>
        <dbReference type="Proteomes" id="UP001595851"/>
    </source>
</evidence>
<dbReference type="Proteomes" id="UP001595851">
    <property type="component" value="Unassembled WGS sequence"/>
</dbReference>
<proteinExistence type="predicted"/>
<keyword evidence="4" id="KW-1185">Reference proteome</keyword>
<reference evidence="4" key="1">
    <citation type="journal article" date="2019" name="Int. J. Syst. Evol. Microbiol.">
        <title>The Global Catalogue of Microorganisms (GCM) 10K type strain sequencing project: providing services to taxonomists for standard genome sequencing and annotation.</title>
        <authorList>
            <consortium name="The Broad Institute Genomics Platform"/>
            <consortium name="The Broad Institute Genome Sequencing Center for Infectious Disease"/>
            <person name="Wu L."/>
            <person name="Ma J."/>
        </authorList>
    </citation>
    <scope>NUCLEOTIDE SEQUENCE [LARGE SCALE GENOMIC DNA]</scope>
    <source>
        <strain evidence="4">TBRC 1276</strain>
    </source>
</reference>
<feature type="compositionally biased region" description="Pro residues" evidence="1">
    <location>
        <begin position="276"/>
        <end position="292"/>
    </location>
</feature>
<feature type="transmembrane region" description="Helical" evidence="2">
    <location>
        <begin position="131"/>
        <end position="148"/>
    </location>
</feature>
<keyword evidence="2" id="KW-1133">Transmembrane helix</keyword>
<feature type="transmembrane region" description="Helical" evidence="2">
    <location>
        <begin position="106"/>
        <end position="125"/>
    </location>
</feature>
<dbReference type="EMBL" id="JBHSBI010000006">
    <property type="protein sequence ID" value="MFC4008302.1"/>
    <property type="molecule type" value="Genomic_DNA"/>
</dbReference>
<feature type="transmembrane region" description="Helical" evidence="2">
    <location>
        <begin position="155"/>
        <end position="176"/>
    </location>
</feature>
<keyword evidence="2" id="KW-0812">Transmembrane</keyword>
<gene>
    <name evidence="3" type="ORF">ACFOY2_13810</name>
</gene>
<name>A0ABV8G6G8_9ACTN</name>
<dbReference type="RefSeq" id="WP_379528375.1">
    <property type="nucleotide sequence ID" value="NZ_JBHSBI010000006.1"/>
</dbReference>
<comment type="caution">
    <text evidence="3">The sequence shown here is derived from an EMBL/GenBank/DDBJ whole genome shotgun (WGS) entry which is preliminary data.</text>
</comment>